<dbReference type="AlphaFoldDB" id="A0A128F9I7"/>
<keyword evidence="1" id="KW-1133">Transmembrane helix</keyword>
<dbReference type="STRING" id="1796497.GCE9029_03678"/>
<feature type="transmembrane region" description="Helical" evidence="1">
    <location>
        <begin position="31"/>
        <end position="53"/>
    </location>
</feature>
<accession>A0A128F9I7</accession>
<gene>
    <name evidence="2" type="ORF">GCE9029_03678</name>
</gene>
<keyword evidence="3" id="KW-1185">Reference proteome</keyword>
<keyword evidence="1" id="KW-0812">Transmembrane</keyword>
<sequence>MPRSVDFPLQNKILKFTSVGMNCAMSNNKPIFIATAVLLIAMIGLTLFSITYSSKIYAIQIQKQHEKLLKDPEDAKIADLIGLADICEDVRFSGTLSLHMSDEDTFSIQRACEDIKTRLRMNQFSDQSLSMRR</sequence>
<dbReference type="Proteomes" id="UP000071641">
    <property type="component" value="Unassembled WGS sequence"/>
</dbReference>
<name>A0A128F9I7_9GAMM</name>
<protein>
    <submittedName>
        <fullName evidence="2">Uncharacterized protein</fullName>
    </submittedName>
</protein>
<dbReference type="EMBL" id="FIZX01000002">
    <property type="protein sequence ID" value="CZF83175.1"/>
    <property type="molecule type" value="Genomic_DNA"/>
</dbReference>
<reference evidence="3" key="1">
    <citation type="submission" date="2016-02" db="EMBL/GenBank/DDBJ databases">
        <authorList>
            <person name="Rodrigo-Torres Lidia"/>
            <person name="Arahal R.David."/>
        </authorList>
    </citation>
    <scope>NUCLEOTIDE SEQUENCE [LARGE SCALE GENOMIC DNA]</scope>
    <source>
        <strain evidence="3">CECT 9029</strain>
    </source>
</reference>
<organism evidence="2 3">
    <name type="scientific">Grimontia celer</name>
    <dbReference type="NCBI Taxonomy" id="1796497"/>
    <lineage>
        <taxon>Bacteria</taxon>
        <taxon>Pseudomonadati</taxon>
        <taxon>Pseudomonadota</taxon>
        <taxon>Gammaproteobacteria</taxon>
        <taxon>Vibrionales</taxon>
        <taxon>Vibrionaceae</taxon>
        <taxon>Grimontia</taxon>
    </lineage>
</organism>
<keyword evidence="1" id="KW-0472">Membrane</keyword>
<proteinExistence type="predicted"/>
<evidence type="ECO:0000256" key="1">
    <source>
        <dbReference type="SAM" id="Phobius"/>
    </source>
</evidence>
<evidence type="ECO:0000313" key="2">
    <source>
        <dbReference type="EMBL" id="CZF83175.1"/>
    </source>
</evidence>
<evidence type="ECO:0000313" key="3">
    <source>
        <dbReference type="Proteomes" id="UP000071641"/>
    </source>
</evidence>